<dbReference type="GO" id="GO:0005634">
    <property type="term" value="C:nucleus"/>
    <property type="evidence" value="ECO:0007669"/>
    <property type="project" value="UniProtKB-SubCell"/>
</dbReference>
<dbReference type="EMBL" id="JADDUC010000081">
    <property type="protein sequence ID" value="KAG0119701.1"/>
    <property type="molecule type" value="Genomic_DNA"/>
</dbReference>
<dbReference type="PROSITE" id="PS00247">
    <property type="entry name" value="HBGF_FGF"/>
    <property type="match status" value="1"/>
</dbReference>
<comment type="similarity">
    <text evidence="3 12">Belongs to the heparin-binding growth factors family.</text>
</comment>
<dbReference type="GO" id="GO:0008201">
    <property type="term" value="F:heparin binding"/>
    <property type="evidence" value="ECO:0007669"/>
    <property type="project" value="UniProtKB-KW"/>
</dbReference>
<evidence type="ECO:0000256" key="13">
    <source>
        <dbReference type="SAM" id="MobiDB-lite"/>
    </source>
</evidence>
<dbReference type="SUPFAM" id="SSF50353">
    <property type="entry name" value="Cytokine"/>
    <property type="match status" value="1"/>
</dbReference>
<keyword evidence="7" id="KW-0358">Heparin-binding</keyword>
<evidence type="ECO:0000256" key="3">
    <source>
        <dbReference type="ARBA" id="ARBA00007936"/>
    </source>
</evidence>
<keyword evidence="10" id="KW-0539">Nucleus</keyword>
<evidence type="ECO:0000256" key="10">
    <source>
        <dbReference type="ARBA" id="ARBA00023242"/>
    </source>
</evidence>
<dbReference type="PANTHER" id="PTHR11486">
    <property type="entry name" value="FIBROBLAST GROWTH FACTOR"/>
    <property type="match status" value="1"/>
</dbReference>
<reference evidence="15" key="3">
    <citation type="submission" date="2022-01" db="EMBL/GenBank/DDBJ databases">
        <authorList>
            <person name="Rubenstein D.R."/>
        </authorList>
    </citation>
    <scope>NUCLEOTIDE SEQUENCE</scope>
    <source>
        <strain evidence="15">SS15</strain>
        <tissue evidence="15">Liver</tissue>
    </source>
</reference>
<dbReference type="SMART" id="SM00442">
    <property type="entry name" value="FGF"/>
    <property type="match status" value="1"/>
</dbReference>
<keyword evidence="16" id="KW-1185">Reference proteome</keyword>
<dbReference type="Proteomes" id="UP000618051">
    <property type="component" value="Unassembled WGS sequence"/>
</dbReference>
<evidence type="ECO:0000256" key="8">
    <source>
        <dbReference type="ARBA" id="ARBA00022782"/>
    </source>
</evidence>
<dbReference type="InterPro" id="IPR008996">
    <property type="entry name" value="IL1/FGF"/>
</dbReference>
<dbReference type="Gene3D" id="2.80.10.50">
    <property type="match status" value="1"/>
</dbReference>
<evidence type="ECO:0000313" key="15">
    <source>
        <dbReference type="EMBL" id="KAI1238648.1"/>
    </source>
</evidence>
<feature type="non-terminal residue" evidence="14">
    <location>
        <position position="1"/>
    </location>
</feature>
<keyword evidence="8" id="KW-0221">Differentiation</keyword>
<comment type="caution">
    <text evidence="14">The sequence shown here is derived from an EMBL/GenBank/DDBJ whole genome shotgun (WGS) entry which is preliminary data.</text>
</comment>
<comment type="subcellular location">
    <subcellularLocation>
        <location evidence="1">Nucleus</location>
    </subcellularLocation>
    <subcellularLocation>
        <location evidence="2">Secreted</location>
    </subcellularLocation>
</comment>
<keyword evidence="4" id="KW-0217">Developmental protein</keyword>
<keyword evidence="11" id="KW-0497">Mitogen</keyword>
<protein>
    <recommendedName>
        <fullName evidence="12">Fibroblast growth factor</fullName>
        <shortName evidence="12">FGF</shortName>
    </recommendedName>
</protein>
<dbReference type="GO" id="GO:0051781">
    <property type="term" value="P:positive regulation of cell division"/>
    <property type="evidence" value="ECO:0007669"/>
    <property type="project" value="UniProtKB-KW"/>
</dbReference>
<sequence length="987" mass="110711">MAAAAAGAIATLPDDGGSGAFPPGHFKDPKRLYCKNGGFFLRINPDGKVDGVREKSDPHIKLQLQAEERGVVSIKGVSANRFLAMKEDGRLLALKYATEECFFFERLESNNYNTYRSRKYSDWYVALKRTGQYKPGPKTGPGQKAILFLPIKSLATVLVMGVAFSVLASSSRSIHSHRRHSCWQKLMWKEQGSMRQMMYMSDFPKAPGCSCCCLMLRMDLNSDLMPVSSKTSRTAVSPGGKSNPHNTSESNLALLKPFGKVESLLLSMLSVLLHKVFRMFRPWAAASVPMSDLLIRSVSLHFAPRGNKMGKTFQKVKVGARSFSRARVRSVLTLLTTNAAGTLRVCRVCVLQLQPENHPSIQNSSREKIFLFNDKLKISKEFIFSKECVLACFQKQMPFKRLIEIHHPMEACILPRLRYKERNKSDFLSLHKHPCSFTCEDKLLQCSSAVLCWREMRSFLKPALFPTTGVPHVPPRLRPCTSPWPCAEELLVPTNQVKGVEGSKCIYFCFVHKNGDLEIFAQSVLEVTVLDSSRSREAVCFPRLSGAGTTFGVYSMRGAGRHFSDGCSVTSSHITGATLPTALLWSGTLCSEGGRFRQEEEDTGTYVMTCAFTEKYTHRKELLRSECPAKNILFFNNTCRQCPSSTTAMIKRGNKRNAGGTLSLEDLFSRKAIPQPKGLLRLGRAAEGRKLPFESNKNWLASVRLESDCPELWFLRPSLRLQMWHLELWITQDDFPESLVKHDLTPLIHTFVITWLHGPEAQALAVLHLLCGKFQTGGKPAADLLGSETCYLFLFLCWLPAGQPATIHISAFHFQDAHRTDSCFSLTGHSFEMETLTRTLILFTADTTHPVLLRGERTVLLQFKATYFNGKHAPTCPLTNSKAAFCIHPALCWAGNRRLPLLMAAALFCNLRVFSPPNFLSPDLLLHRTNHLFWLICGTLLSERTKPLEFGEANFKLTVFLAHHLSLVLCYMKKGETVLSSYLEIFS</sequence>
<dbReference type="GO" id="GO:0008083">
    <property type="term" value="F:growth factor activity"/>
    <property type="evidence" value="ECO:0007669"/>
    <property type="project" value="UniProtKB-KW"/>
</dbReference>
<dbReference type="GO" id="GO:0001525">
    <property type="term" value="P:angiogenesis"/>
    <property type="evidence" value="ECO:0007669"/>
    <property type="project" value="UniProtKB-KW"/>
</dbReference>
<reference evidence="15 16" key="2">
    <citation type="journal article" date="2021" name="J. Hered.">
        <title>Feather Gene Expression Elucidates the Developmental Basis of Plumage Iridescence in African Starlings.</title>
        <authorList>
            <person name="Rubenstein D.R."/>
            <person name="Corvelo A."/>
            <person name="MacManes M.D."/>
            <person name="Maia R."/>
            <person name="Narzisi G."/>
            <person name="Rousaki A."/>
            <person name="Vandenabeele P."/>
            <person name="Shawkey M.D."/>
            <person name="Solomon J."/>
        </authorList>
    </citation>
    <scope>NUCLEOTIDE SEQUENCE [LARGE SCALE GENOMIC DNA]</scope>
    <source>
        <strain evidence="15">SS15</strain>
    </source>
</reference>
<keyword evidence="9" id="KW-0339">Growth factor</keyword>
<dbReference type="GO" id="GO:0003347">
    <property type="term" value="P:epicardial cell to mesenchymal cell transition"/>
    <property type="evidence" value="ECO:0007669"/>
    <property type="project" value="UniProtKB-ARBA"/>
</dbReference>
<evidence type="ECO:0000256" key="6">
    <source>
        <dbReference type="ARBA" id="ARBA00022657"/>
    </source>
</evidence>
<gene>
    <name evidence="15" type="ORF">IHE44_0013388</name>
    <name evidence="14" type="ORF">IHE44_014025</name>
</gene>
<keyword evidence="6" id="KW-0037">Angiogenesis</keyword>
<dbReference type="OrthoDB" id="5987799at2759"/>
<dbReference type="GO" id="GO:0005576">
    <property type="term" value="C:extracellular region"/>
    <property type="evidence" value="ECO:0007669"/>
    <property type="project" value="UniProtKB-SubCell"/>
</dbReference>
<organism evidence="14">
    <name type="scientific">Lamprotornis superbus</name>
    <dbReference type="NCBI Taxonomy" id="245042"/>
    <lineage>
        <taxon>Eukaryota</taxon>
        <taxon>Metazoa</taxon>
        <taxon>Chordata</taxon>
        <taxon>Craniata</taxon>
        <taxon>Vertebrata</taxon>
        <taxon>Euteleostomi</taxon>
        <taxon>Archelosauria</taxon>
        <taxon>Archosauria</taxon>
        <taxon>Dinosauria</taxon>
        <taxon>Saurischia</taxon>
        <taxon>Theropoda</taxon>
        <taxon>Coelurosauria</taxon>
        <taxon>Aves</taxon>
        <taxon>Neognathae</taxon>
        <taxon>Neoaves</taxon>
        <taxon>Telluraves</taxon>
        <taxon>Australaves</taxon>
        <taxon>Passeriformes</taxon>
        <taxon>Sturnidae</taxon>
        <taxon>Lamprotornis</taxon>
    </lineage>
</organism>
<evidence type="ECO:0000313" key="16">
    <source>
        <dbReference type="Proteomes" id="UP000618051"/>
    </source>
</evidence>
<dbReference type="PRINTS" id="PR00262">
    <property type="entry name" value="IL1HBGF"/>
</dbReference>
<proteinExistence type="inferred from homology"/>
<evidence type="ECO:0000256" key="1">
    <source>
        <dbReference type="ARBA" id="ARBA00004123"/>
    </source>
</evidence>
<feature type="region of interest" description="Disordered" evidence="13">
    <location>
        <begin position="229"/>
        <end position="248"/>
    </location>
</feature>
<dbReference type="InterPro" id="IPR002209">
    <property type="entry name" value="Fibroblast_GF_fam"/>
</dbReference>
<evidence type="ECO:0000256" key="5">
    <source>
        <dbReference type="ARBA" id="ARBA00022525"/>
    </source>
</evidence>
<keyword evidence="5" id="KW-0964">Secreted</keyword>
<dbReference type="CDD" id="cd23314">
    <property type="entry name" value="beta-trefoil_FGF2"/>
    <property type="match status" value="1"/>
</dbReference>
<evidence type="ECO:0000256" key="2">
    <source>
        <dbReference type="ARBA" id="ARBA00004613"/>
    </source>
</evidence>
<name>A0A835TUS9_9PASS</name>
<evidence type="ECO:0000256" key="11">
    <source>
        <dbReference type="ARBA" id="ARBA00023246"/>
    </source>
</evidence>
<dbReference type="EMBL" id="JADDUC020000006">
    <property type="protein sequence ID" value="KAI1238648.1"/>
    <property type="molecule type" value="Genomic_DNA"/>
</dbReference>
<dbReference type="FunFam" id="2.80.10.50:FF:000020">
    <property type="entry name" value="Fibroblast growth factor 1"/>
    <property type="match status" value="1"/>
</dbReference>
<evidence type="ECO:0000256" key="12">
    <source>
        <dbReference type="RuleBase" id="RU049442"/>
    </source>
</evidence>
<reference evidence="14" key="1">
    <citation type="submission" date="2020-10" db="EMBL/GenBank/DDBJ databases">
        <title>Feather gene expression reveals the developmental basis of iridescence in African starlings.</title>
        <authorList>
            <person name="Rubenstein D.R."/>
        </authorList>
    </citation>
    <scope>NUCLEOTIDE SEQUENCE</scope>
    <source>
        <strain evidence="14">SS15</strain>
        <tissue evidence="14">Liver</tissue>
    </source>
</reference>
<evidence type="ECO:0000256" key="7">
    <source>
        <dbReference type="ARBA" id="ARBA00022674"/>
    </source>
</evidence>
<evidence type="ECO:0000256" key="9">
    <source>
        <dbReference type="ARBA" id="ARBA00023030"/>
    </source>
</evidence>
<dbReference type="Pfam" id="PF00167">
    <property type="entry name" value="FGF"/>
    <property type="match status" value="1"/>
</dbReference>
<dbReference type="PRINTS" id="PR00263">
    <property type="entry name" value="HBGFFGF"/>
</dbReference>
<accession>A0A835TUS9</accession>
<evidence type="ECO:0000313" key="14">
    <source>
        <dbReference type="EMBL" id="KAG0119701.1"/>
    </source>
</evidence>
<evidence type="ECO:0000256" key="4">
    <source>
        <dbReference type="ARBA" id="ARBA00022473"/>
    </source>
</evidence>
<dbReference type="AlphaFoldDB" id="A0A835TUS9"/>